<evidence type="ECO:0000313" key="5">
    <source>
        <dbReference type="EMBL" id="PCC82730.1"/>
    </source>
</evidence>
<dbReference type="AlphaFoldDB" id="A0A2A4AKC2"/>
<sequence length="100" mass="10944">MTQPSTALHTLDIDAATRIIGALDSPLRITLVLALNRHDHYVHELVAATGKSQPLISQHLRVLKDAGIVDSKRSGREVRYSLASPEVLPLLEQAAALFNR</sequence>
<keyword evidence="3" id="KW-0804">Transcription</keyword>
<dbReference type="PROSITE" id="PS50987">
    <property type="entry name" value="HTH_ARSR_2"/>
    <property type="match status" value="1"/>
</dbReference>
<keyword evidence="1" id="KW-0805">Transcription regulation</keyword>
<protein>
    <submittedName>
        <fullName evidence="5">Transcriptional regulator</fullName>
    </submittedName>
</protein>
<comment type="caution">
    <text evidence="5">The sequence shown here is derived from an EMBL/GenBank/DDBJ whole genome shotgun (WGS) entry which is preliminary data.</text>
</comment>
<evidence type="ECO:0000313" key="6">
    <source>
        <dbReference type="Proteomes" id="UP000218690"/>
    </source>
</evidence>
<dbReference type="InterPro" id="IPR011991">
    <property type="entry name" value="ArsR-like_HTH"/>
</dbReference>
<dbReference type="GO" id="GO:0003677">
    <property type="term" value="F:DNA binding"/>
    <property type="evidence" value="ECO:0007669"/>
    <property type="project" value="UniProtKB-KW"/>
</dbReference>
<dbReference type="Proteomes" id="UP000218690">
    <property type="component" value="Unassembled WGS sequence"/>
</dbReference>
<dbReference type="NCBIfam" id="NF033788">
    <property type="entry name" value="HTH_metalloreg"/>
    <property type="match status" value="1"/>
</dbReference>
<dbReference type="SUPFAM" id="SSF46785">
    <property type="entry name" value="Winged helix' DNA-binding domain"/>
    <property type="match status" value="1"/>
</dbReference>
<keyword evidence="2" id="KW-0238">DNA-binding</keyword>
<dbReference type="SMART" id="SM00418">
    <property type="entry name" value="HTH_ARSR"/>
    <property type="match status" value="1"/>
</dbReference>
<accession>A0A2A4AKC2</accession>
<gene>
    <name evidence="5" type="ORF">COM45_07895</name>
</gene>
<dbReference type="InterPro" id="IPR001845">
    <property type="entry name" value="HTH_ArsR_DNA-bd_dom"/>
</dbReference>
<proteinExistence type="predicted"/>
<dbReference type="PANTHER" id="PTHR43132:SF2">
    <property type="entry name" value="ARSENICAL RESISTANCE OPERON REPRESSOR ARSR-RELATED"/>
    <property type="match status" value="1"/>
</dbReference>
<dbReference type="InterPro" id="IPR036388">
    <property type="entry name" value="WH-like_DNA-bd_sf"/>
</dbReference>
<dbReference type="GO" id="GO:0003700">
    <property type="term" value="F:DNA-binding transcription factor activity"/>
    <property type="evidence" value="ECO:0007669"/>
    <property type="project" value="InterPro"/>
</dbReference>
<evidence type="ECO:0000256" key="1">
    <source>
        <dbReference type="ARBA" id="ARBA00023015"/>
    </source>
</evidence>
<dbReference type="Pfam" id="PF01022">
    <property type="entry name" value="HTH_5"/>
    <property type="match status" value="1"/>
</dbReference>
<dbReference type="PRINTS" id="PR00778">
    <property type="entry name" value="HTHARSR"/>
</dbReference>
<name>A0A2A4AKC2_9CORY</name>
<evidence type="ECO:0000256" key="3">
    <source>
        <dbReference type="ARBA" id="ARBA00023163"/>
    </source>
</evidence>
<dbReference type="InterPro" id="IPR036390">
    <property type="entry name" value="WH_DNA-bd_sf"/>
</dbReference>
<organism evidence="5 6">
    <name type="scientific">Corynebacterium accolens</name>
    <dbReference type="NCBI Taxonomy" id="38284"/>
    <lineage>
        <taxon>Bacteria</taxon>
        <taxon>Bacillati</taxon>
        <taxon>Actinomycetota</taxon>
        <taxon>Actinomycetes</taxon>
        <taxon>Mycobacteriales</taxon>
        <taxon>Corynebacteriaceae</taxon>
        <taxon>Corynebacterium</taxon>
    </lineage>
</organism>
<evidence type="ECO:0000256" key="2">
    <source>
        <dbReference type="ARBA" id="ARBA00023125"/>
    </source>
</evidence>
<dbReference type="Gene3D" id="1.10.10.10">
    <property type="entry name" value="Winged helix-like DNA-binding domain superfamily/Winged helix DNA-binding domain"/>
    <property type="match status" value="1"/>
</dbReference>
<dbReference type="InterPro" id="IPR051011">
    <property type="entry name" value="Metal_resp_trans_reg"/>
</dbReference>
<dbReference type="PANTHER" id="PTHR43132">
    <property type="entry name" value="ARSENICAL RESISTANCE OPERON REPRESSOR ARSR-RELATED"/>
    <property type="match status" value="1"/>
</dbReference>
<evidence type="ECO:0000259" key="4">
    <source>
        <dbReference type="PROSITE" id="PS50987"/>
    </source>
</evidence>
<dbReference type="EMBL" id="NWBP01000023">
    <property type="protein sequence ID" value="PCC82730.1"/>
    <property type="molecule type" value="Genomic_DNA"/>
</dbReference>
<feature type="domain" description="HTH arsR-type" evidence="4">
    <location>
        <begin position="8"/>
        <end position="100"/>
    </location>
</feature>
<reference evidence="5 6" key="1">
    <citation type="submission" date="2017-09" db="EMBL/GenBank/DDBJ databases">
        <title>Draft Genome Sequence of Corynebacterium accolens AH4003.</title>
        <authorList>
            <person name="Chen Y."/>
            <person name="Oosthuysen W.F."/>
            <person name="Kelley S."/>
            <person name="Horswill A."/>
        </authorList>
    </citation>
    <scope>NUCLEOTIDE SEQUENCE [LARGE SCALE GENOMIC DNA]</scope>
    <source>
        <strain evidence="5 6">AH4003</strain>
    </source>
</reference>
<dbReference type="CDD" id="cd00090">
    <property type="entry name" value="HTH_ARSR"/>
    <property type="match status" value="1"/>
</dbReference>